<dbReference type="PANTHER" id="PTHR45754">
    <property type="entry name" value="METHYLENETETRAHYDROFOLATE REDUCTASE"/>
    <property type="match status" value="1"/>
</dbReference>
<reference evidence="4 5" key="1">
    <citation type="journal article" date="2018" name="G3 (Bethesda)">
        <title>Phylogenetic and Phylogenomic Definition of Rhizopus Species.</title>
        <authorList>
            <person name="Gryganskyi A.P."/>
            <person name="Golan J."/>
            <person name="Dolatabadi S."/>
            <person name="Mondo S."/>
            <person name="Robb S."/>
            <person name="Idnurm A."/>
            <person name="Muszewska A."/>
            <person name="Steczkiewicz K."/>
            <person name="Masonjones S."/>
            <person name="Liao H.L."/>
            <person name="Gajdeczka M.T."/>
            <person name="Anike F."/>
            <person name="Vuek A."/>
            <person name="Anishchenko I.M."/>
            <person name="Voigt K."/>
            <person name="de Hoog G.S."/>
            <person name="Smith M.E."/>
            <person name="Heitman J."/>
            <person name="Vilgalys R."/>
            <person name="Stajich J.E."/>
        </authorList>
    </citation>
    <scope>NUCLEOTIDE SEQUENCE [LARGE SCALE GENOMIC DNA]</scope>
    <source>
        <strain evidence="4 5">CBS 357.93</strain>
    </source>
</reference>
<dbReference type="InterPro" id="IPR029058">
    <property type="entry name" value="AB_hydrolase_fold"/>
</dbReference>
<keyword evidence="5" id="KW-1185">Reference proteome</keyword>
<feature type="transmembrane region" description="Helical" evidence="1">
    <location>
        <begin position="183"/>
        <end position="203"/>
    </location>
</feature>
<dbReference type="PANTHER" id="PTHR45754:SF3">
    <property type="entry name" value="METHYLENETETRAHYDROFOLATE REDUCTASE (NADPH)"/>
    <property type="match status" value="1"/>
</dbReference>
<dbReference type="GO" id="GO:0005829">
    <property type="term" value="C:cytosol"/>
    <property type="evidence" value="ECO:0007669"/>
    <property type="project" value="TreeGrafter"/>
</dbReference>
<name>A0A367J084_RHIAZ</name>
<accession>A0A367J084</accession>
<dbReference type="GO" id="GO:0009086">
    <property type="term" value="P:methionine biosynthetic process"/>
    <property type="evidence" value="ECO:0007669"/>
    <property type="project" value="TreeGrafter"/>
</dbReference>
<proteinExistence type="predicted"/>
<dbReference type="OrthoDB" id="2338663at2759"/>
<dbReference type="GO" id="GO:0071949">
    <property type="term" value="F:FAD binding"/>
    <property type="evidence" value="ECO:0007669"/>
    <property type="project" value="TreeGrafter"/>
</dbReference>
<dbReference type="SUPFAM" id="SSF53474">
    <property type="entry name" value="alpha/beta-Hydrolases"/>
    <property type="match status" value="1"/>
</dbReference>
<dbReference type="Pfam" id="PF01764">
    <property type="entry name" value="Lipase_3"/>
    <property type="match status" value="1"/>
</dbReference>
<comment type="caution">
    <text evidence="4">The sequence shown here is derived from an EMBL/GenBank/DDBJ whole genome shotgun (WGS) entry which is preliminary data.</text>
</comment>
<feature type="non-terminal residue" evidence="4">
    <location>
        <position position="1"/>
    </location>
</feature>
<keyword evidence="1" id="KW-0812">Transmembrane</keyword>
<evidence type="ECO:0000259" key="2">
    <source>
        <dbReference type="Pfam" id="PF01764"/>
    </source>
</evidence>
<feature type="domain" description="MTHFR SAM-binding regulatory" evidence="3">
    <location>
        <begin position="1"/>
        <end position="172"/>
    </location>
</feature>
<dbReference type="InterPro" id="IPR002921">
    <property type="entry name" value="Fungal_lipase-type"/>
</dbReference>
<organism evidence="4 5">
    <name type="scientific">Rhizopus azygosporus</name>
    <name type="common">Rhizopus microsporus var. azygosporus</name>
    <dbReference type="NCBI Taxonomy" id="86630"/>
    <lineage>
        <taxon>Eukaryota</taxon>
        <taxon>Fungi</taxon>
        <taxon>Fungi incertae sedis</taxon>
        <taxon>Mucoromycota</taxon>
        <taxon>Mucoromycotina</taxon>
        <taxon>Mucoromycetes</taxon>
        <taxon>Mucorales</taxon>
        <taxon>Mucorineae</taxon>
        <taxon>Rhizopodaceae</taxon>
        <taxon>Rhizopus</taxon>
    </lineage>
</organism>
<dbReference type="GO" id="GO:0035999">
    <property type="term" value="P:tetrahydrofolate interconversion"/>
    <property type="evidence" value="ECO:0007669"/>
    <property type="project" value="TreeGrafter"/>
</dbReference>
<evidence type="ECO:0000313" key="5">
    <source>
        <dbReference type="Proteomes" id="UP000252139"/>
    </source>
</evidence>
<dbReference type="EMBL" id="PJQL01002692">
    <property type="protein sequence ID" value="RCH83352.1"/>
    <property type="molecule type" value="Genomic_DNA"/>
</dbReference>
<dbReference type="Pfam" id="PF21895">
    <property type="entry name" value="MTHFR_C"/>
    <property type="match status" value="1"/>
</dbReference>
<protein>
    <submittedName>
        <fullName evidence="4">Uncharacterized protein</fullName>
    </submittedName>
</protein>
<sequence>TDIIKQRLAAINFLGYLTINSQPAVNGVRSSDPVYGWGPRNGYVYQKAYIEFFVSPDQLQVLIDKMNHEPEITYFAVNYKGELKTNTIYKEPNAVTWGVFPGKEIIQPTIVEETAFMAWKDEAFELWSEWARIYDRKSPSAEVILDIHDHWYLVNIVHNDFQDEDGIWRLFDLEIDGDLSRSLFCYLLSLSILLAPFFLYTTFKCIQHCMPLISRTLVRISNRLRPIVQTVSKNRVLGPAINLVVRCHFFVIFVVLLMSDQLIRKLLNPFIPQHATKKHLSVINVGDAKFFRLGNHHRHDPPKSSKSFETEKGFKRPEYSLSMAHTLCVASKLAYEDVDVVKHELEQAGFDIVSSFKPIGYKNVCAYVVEKEGDILLVFRGTNPLNIQNYVTNIDAGLTEIFSADTPMGKVHKGFWDAMGATTTTHVQEEETRIHLELSHTSLLQSIASAVKATLQIMRMVSFNIFQNVVDPIDASWVSTSEVRYHSLYSQAETWIMRVMQERSETRKRLFITGHSLGGALATVFLAKMIQSKSPLIPYFAGLYTYGQPNIGDEAFGRSFGPEITCKIFNHTFNNDVVPRIPYWYSPPPGTLVFIDAAYKITIYPPDPNTNQPVPVRPISYLHLSGILNRHVIGRLKQETSVRILFRLLLPFFINDHFPSDYSDALLSGDVEWIVVGENEGGNEEKDEKMRRYHV</sequence>
<evidence type="ECO:0000313" key="4">
    <source>
        <dbReference type="EMBL" id="RCH83352.1"/>
    </source>
</evidence>
<keyword evidence="1" id="KW-0472">Membrane</keyword>
<dbReference type="AlphaFoldDB" id="A0A367J084"/>
<dbReference type="Gene3D" id="3.40.50.1820">
    <property type="entry name" value="alpha/beta hydrolase"/>
    <property type="match status" value="1"/>
</dbReference>
<dbReference type="STRING" id="86630.A0A367J084"/>
<dbReference type="CDD" id="cd00519">
    <property type="entry name" value="Lipase_3"/>
    <property type="match status" value="1"/>
</dbReference>
<keyword evidence="1" id="KW-1133">Transmembrane helix</keyword>
<gene>
    <name evidence="4" type="ORF">CU097_000080</name>
</gene>
<feature type="transmembrane region" description="Helical" evidence="1">
    <location>
        <begin position="240"/>
        <end position="258"/>
    </location>
</feature>
<dbReference type="GO" id="GO:0004489">
    <property type="term" value="F:methylenetetrahydrofolate reductase [NAD(P)H] activity"/>
    <property type="evidence" value="ECO:0007669"/>
    <property type="project" value="TreeGrafter"/>
</dbReference>
<dbReference type="Proteomes" id="UP000252139">
    <property type="component" value="Unassembled WGS sequence"/>
</dbReference>
<dbReference type="GO" id="GO:0006629">
    <property type="term" value="P:lipid metabolic process"/>
    <property type="evidence" value="ECO:0007669"/>
    <property type="project" value="InterPro"/>
</dbReference>
<dbReference type="InterPro" id="IPR053806">
    <property type="entry name" value="MTHFR_C"/>
</dbReference>
<evidence type="ECO:0000256" key="1">
    <source>
        <dbReference type="SAM" id="Phobius"/>
    </source>
</evidence>
<feature type="domain" description="Fungal lipase-type" evidence="2">
    <location>
        <begin position="377"/>
        <end position="584"/>
    </location>
</feature>
<evidence type="ECO:0000259" key="3">
    <source>
        <dbReference type="Pfam" id="PF21895"/>
    </source>
</evidence>